<dbReference type="InterPro" id="IPR026992">
    <property type="entry name" value="DIOX_N"/>
</dbReference>
<dbReference type="OrthoDB" id="288590at2759"/>
<dbReference type="PRINTS" id="PR00682">
    <property type="entry name" value="IPNSYNTHASE"/>
</dbReference>
<dbReference type="InterPro" id="IPR005123">
    <property type="entry name" value="Oxoglu/Fe-dep_dioxygenase_dom"/>
</dbReference>
<comment type="similarity">
    <text evidence="1 2">Belongs to the iron/ascorbate-dependent oxidoreductase family.</text>
</comment>
<dbReference type="InterPro" id="IPR050231">
    <property type="entry name" value="Iron_ascorbate_oxido_reductase"/>
</dbReference>
<feature type="domain" description="Fe2OG dioxygenase" evidence="4">
    <location>
        <begin position="225"/>
        <end position="337"/>
    </location>
</feature>
<gene>
    <name evidence="5" type="ORF">P154DRAFT_543756</name>
</gene>
<evidence type="ECO:0000256" key="3">
    <source>
        <dbReference type="SAM" id="MobiDB-lite"/>
    </source>
</evidence>
<accession>A0A6A5WS06</accession>
<feature type="region of interest" description="Disordered" evidence="3">
    <location>
        <begin position="380"/>
        <end position="402"/>
    </location>
</feature>
<organism evidence="5 6">
    <name type="scientific">Amniculicola lignicola CBS 123094</name>
    <dbReference type="NCBI Taxonomy" id="1392246"/>
    <lineage>
        <taxon>Eukaryota</taxon>
        <taxon>Fungi</taxon>
        <taxon>Dikarya</taxon>
        <taxon>Ascomycota</taxon>
        <taxon>Pezizomycotina</taxon>
        <taxon>Dothideomycetes</taxon>
        <taxon>Pleosporomycetidae</taxon>
        <taxon>Pleosporales</taxon>
        <taxon>Amniculicolaceae</taxon>
        <taxon>Amniculicola</taxon>
    </lineage>
</organism>
<proteinExistence type="inferred from homology"/>
<evidence type="ECO:0000259" key="4">
    <source>
        <dbReference type="PROSITE" id="PS51471"/>
    </source>
</evidence>
<evidence type="ECO:0000313" key="6">
    <source>
        <dbReference type="Proteomes" id="UP000799779"/>
    </source>
</evidence>
<name>A0A6A5WS06_9PLEO</name>
<dbReference type="Gene3D" id="2.60.120.330">
    <property type="entry name" value="B-lactam Antibiotic, Isopenicillin N Synthase, Chain"/>
    <property type="match status" value="1"/>
</dbReference>
<reference evidence="5" key="1">
    <citation type="journal article" date="2020" name="Stud. Mycol.">
        <title>101 Dothideomycetes genomes: a test case for predicting lifestyles and emergence of pathogens.</title>
        <authorList>
            <person name="Haridas S."/>
            <person name="Albert R."/>
            <person name="Binder M."/>
            <person name="Bloem J."/>
            <person name="Labutti K."/>
            <person name="Salamov A."/>
            <person name="Andreopoulos B."/>
            <person name="Baker S."/>
            <person name="Barry K."/>
            <person name="Bills G."/>
            <person name="Bluhm B."/>
            <person name="Cannon C."/>
            <person name="Castanera R."/>
            <person name="Culley D."/>
            <person name="Daum C."/>
            <person name="Ezra D."/>
            <person name="Gonzalez J."/>
            <person name="Henrissat B."/>
            <person name="Kuo A."/>
            <person name="Liang C."/>
            <person name="Lipzen A."/>
            <person name="Lutzoni F."/>
            <person name="Magnuson J."/>
            <person name="Mondo S."/>
            <person name="Nolan M."/>
            <person name="Ohm R."/>
            <person name="Pangilinan J."/>
            <person name="Park H.-J."/>
            <person name="Ramirez L."/>
            <person name="Alfaro M."/>
            <person name="Sun H."/>
            <person name="Tritt A."/>
            <person name="Yoshinaga Y."/>
            <person name="Zwiers L.-H."/>
            <person name="Turgeon B."/>
            <person name="Goodwin S."/>
            <person name="Spatafora J."/>
            <person name="Crous P."/>
            <person name="Grigoriev I."/>
        </authorList>
    </citation>
    <scope>NUCLEOTIDE SEQUENCE</scope>
    <source>
        <strain evidence="5">CBS 123094</strain>
    </source>
</reference>
<dbReference type="InterPro" id="IPR027443">
    <property type="entry name" value="IPNS-like_sf"/>
</dbReference>
<keyword evidence="2" id="KW-0479">Metal-binding</keyword>
<dbReference type="Pfam" id="PF14226">
    <property type="entry name" value="DIOX_N"/>
    <property type="match status" value="1"/>
</dbReference>
<keyword evidence="2" id="KW-0560">Oxidoreductase</keyword>
<sequence length="402" mass="44780">MSTTSDLSFEPTQPLDCNIDGEEHYPVLPISSLPIIDISAFTSPSTPQARQETAAAINRACIDYGFFYLTGHGIPTTTLDTIISQARQFFLESPLSEKIQIKRRDAGGPHGGDGARGYQGMGENITLGRRDVQEAVDLYREWDHEAKTVGKGGPGTHQVLQGPNLWPLHPKELKPTYESYISQVKHVGEALVRAMGQALELGPPLPNATASTEDSEVFVRNTDHSFWVMRMIGYPKLAKPLTQTSTSESDITEFSCGEHTDYGCVTLLLTDPTPGALQVLLKDSKTWLAADPIPGAFVVNIGDMIERWTNGLWKSTRHRVIHRGEGYRVSVPFFYEPNFNAMVRPLGKCVERTGGERIHQGNTYGEHLMGKVFNNFYKEEGEEEEEEEEEEEHVYILPEQGV</sequence>
<dbReference type="GO" id="GO:0016491">
    <property type="term" value="F:oxidoreductase activity"/>
    <property type="evidence" value="ECO:0007669"/>
    <property type="project" value="UniProtKB-KW"/>
</dbReference>
<protein>
    <submittedName>
        <fullName evidence="5">Clavaminate synthase-like protein</fullName>
    </submittedName>
</protein>
<dbReference type="GO" id="GO:0044283">
    <property type="term" value="P:small molecule biosynthetic process"/>
    <property type="evidence" value="ECO:0007669"/>
    <property type="project" value="UniProtKB-ARBA"/>
</dbReference>
<dbReference type="PROSITE" id="PS51471">
    <property type="entry name" value="FE2OG_OXY"/>
    <property type="match status" value="1"/>
</dbReference>
<evidence type="ECO:0000256" key="1">
    <source>
        <dbReference type="ARBA" id="ARBA00008056"/>
    </source>
</evidence>
<dbReference type="GO" id="GO:0046872">
    <property type="term" value="F:metal ion binding"/>
    <property type="evidence" value="ECO:0007669"/>
    <property type="project" value="UniProtKB-KW"/>
</dbReference>
<evidence type="ECO:0000313" key="5">
    <source>
        <dbReference type="EMBL" id="KAF2003734.1"/>
    </source>
</evidence>
<evidence type="ECO:0000256" key="2">
    <source>
        <dbReference type="RuleBase" id="RU003682"/>
    </source>
</evidence>
<dbReference type="PANTHER" id="PTHR47990">
    <property type="entry name" value="2-OXOGLUTARATE (2OG) AND FE(II)-DEPENDENT OXYGENASE SUPERFAMILY PROTEIN-RELATED"/>
    <property type="match status" value="1"/>
</dbReference>
<dbReference type="Proteomes" id="UP000799779">
    <property type="component" value="Unassembled WGS sequence"/>
</dbReference>
<feature type="compositionally biased region" description="Acidic residues" evidence="3">
    <location>
        <begin position="380"/>
        <end position="392"/>
    </location>
</feature>
<keyword evidence="6" id="KW-1185">Reference proteome</keyword>
<keyword evidence="2" id="KW-0408">Iron</keyword>
<dbReference type="EMBL" id="ML977571">
    <property type="protein sequence ID" value="KAF2003734.1"/>
    <property type="molecule type" value="Genomic_DNA"/>
</dbReference>
<dbReference type="SUPFAM" id="SSF51197">
    <property type="entry name" value="Clavaminate synthase-like"/>
    <property type="match status" value="1"/>
</dbReference>
<dbReference type="AlphaFoldDB" id="A0A6A5WS06"/>
<dbReference type="InterPro" id="IPR044861">
    <property type="entry name" value="IPNS-like_FE2OG_OXY"/>
</dbReference>
<dbReference type="Pfam" id="PF03171">
    <property type="entry name" value="2OG-FeII_Oxy"/>
    <property type="match status" value="1"/>
</dbReference>